<evidence type="ECO:0000313" key="2">
    <source>
        <dbReference type="EMBL" id="PYB71188.1"/>
    </source>
</evidence>
<keyword evidence="3" id="KW-1185">Reference proteome</keyword>
<organism evidence="2 3">
    <name type="scientific">Rhizobium wuzhouense</name>
    <dbReference type="NCBI Taxonomy" id="1986026"/>
    <lineage>
        <taxon>Bacteria</taxon>
        <taxon>Pseudomonadati</taxon>
        <taxon>Pseudomonadota</taxon>
        <taxon>Alphaproteobacteria</taxon>
        <taxon>Hyphomicrobiales</taxon>
        <taxon>Rhizobiaceae</taxon>
        <taxon>Rhizobium/Agrobacterium group</taxon>
        <taxon>Rhizobium</taxon>
    </lineage>
</organism>
<protein>
    <submittedName>
        <fullName evidence="2">Uncharacterized protein</fullName>
    </submittedName>
</protein>
<feature type="compositionally biased region" description="Polar residues" evidence="1">
    <location>
        <begin position="76"/>
        <end position="92"/>
    </location>
</feature>
<sequence length="92" mass="10315">MHEETAEAAQKRDALRAEFLDESRKTPAERIREKYLKENGLTEEMLAEMSPEDREAVEDQIAALIKRQYGLEDTKSSNVDATTDASVGQSNG</sequence>
<comment type="caution">
    <text evidence="2">The sequence shown here is derived from an EMBL/GenBank/DDBJ whole genome shotgun (WGS) entry which is preliminary data.</text>
</comment>
<feature type="region of interest" description="Disordered" evidence="1">
    <location>
        <begin position="72"/>
        <end position="92"/>
    </location>
</feature>
<evidence type="ECO:0000256" key="1">
    <source>
        <dbReference type="SAM" id="MobiDB-lite"/>
    </source>
</evidence>
<name>A0ABX5NM60_9HYPH</name>
<evidence type="ECO:0000313" key="3">
    <source>
        <dbReference type="Proteomes" id="UP000247536"/>
    </source>
</evidence>
<accession>A0ABX5NM60</accession>
<proteinExistence type="predicted"/>
<reference evidence="2 3" key="1">
    <citation type="submission" date="2018-06" db="EMBL/GenBank/DDBJ databases">
        <title>Rhizobium wuzhouense sp. nov., isolated from roots of Oryza officinalis.</title>
        <authorList>
            <person name="Yuan T."/>
        </authorList>
    </citation>
    <scope>NUCLEOTIDE SEQUENCE [LARGE SCALE GENOMIC DNA]</scope>
    <source>
        <strain evidence="2 3">W44</strain>
    </source>
</reference>
<gene>
    <name evidence="2" type="ORF">DMY87_17615</name>
</gene>
<dbReference type="Proteomes" id="UP000247536">
    <property type="component" value="Unassembled WGS sequence"/>
</dbReference>
<dbReference type="EMBL" id="QJRY01000007">
    <property type="protein sequence ID" value="PYB71188.1"/>
    <property type="molecule type" value="Genomic_DNA"/>
</dbReference>